<accession>A0A7V7UCV8</accession>
<dbReference type="GO" id="GO:0003700">
    <property type="term" value="F:DNA-binding transcription factor activity"/>
    <property type="evidence" value="ECO:0007669"/>
    <property type="project" value="InterPro"/>
</dbReference>
<dbReference type="AlphaFoldDB" id="A0A7V7UCV8"/>
<organism evidence="5 6">
    <name type="scientific">Candidatus Galacturonatibacter soehngenii</name>
    <dbReference type="NCBI Taxonomy" id="2307010"/>
    <lineage>
        <taxon>Bacteria</taxon>
        <taxon>Bacillati</taxon>
        <taxon>Bacillota</taxon>
        <taxon>Clostridia</taxon>
        <taxon>Lachnospirales</taxon>
        <taxon>Lachnospiraceae</taxon>
        <taxon>Candidatus Galacturonatibacter</taxon>
    </lineage>
</organism>
<sequence>MRILSLPSNQMLQHVITGKFKAPSAEWKHELFNLVDYELFVMTEGVLYLSYNEENFTVKAGEYLLLPPANSWRQGFKESYCSFYWLHFSLPKSCKSADNNTDIGFDHTFTLPQSGTIPKLEKMVVLMKQLQDSVKTNYPELTLNAMTTSIITELYGQLCLNTPIQTKTVSQKQIHSDIIDFIQLNISKNIKVSDVAANFGYNEKYLSHLFSEISGISLKQLIMQRKMEAANFMLTDTNTSIAEIAKSLGFADSHNFSRAYKKYTGLTPSEYRNAFATRLLYHK</sequence>
<comment type="caution">
    <text evidence="5">The sequence shown here is derived from an EMBL/GenBank/DDBJ whole genome shotgun (WGS) entry which is preliminary data.</text>
</comment>
<dbReference type="PANTHER" id="PTHR43280:SF2">
    <property type="entry name" value="HTH-TYPE TRANSCRIPTIONAL REGULATOR EXSA"/>
    <property type="match status" value="1"/>
</dbReference>
<protein>
    <submittedName>
        <fullName evidence="5">Helix-turn-helix transcriptional regulator</fullName>
    </submittedName>
</protein>
<dbReference type="InterPro" id="IPR020449">
    <property type="entry name" value="Tscrpt_reg_AraC-type_HTH"/>
</dbReference>
<dbReference type="OrthoDB" id="249627at2"/>
<dbReference type="InterPro" id="IPR037923">
    <property type="entry name" value="HTH-like"/>
</dbReference>
<dbReference type="InterPro" id="IPR018060">
    <property type="entry name" value="HTH_AraC"/>
</dbReference>
<dbReference type="SUPFAM" id="SSF46689">
    <property type="entry name" value="Homeodomain-like"/>
    <property type="match status" value="1"/>
</dbReference>
<evidence type="ECO:0000313" key="6">
    <source>
        <dbReference type="Proteomes" id="UP000461768"/>
    </source>
</evidence>
<evidence type="ECO:0000256" key="3">
    <source>
        <dbReference type="ARBA" id="ARBA00023163"/>
    </source>
</evidence>
<proteinExistence type="predicted"/>
<dbReference type="PRINTS" id="PR00032">
    <property type="entry name" value="HTHARAC"/>
</dbReference>
<feature type="domain" description="HTH araC/xylS-type" evidence="4">
    <location>
        <begin position="176"/>
        <end position="274"/>
    </location>
</feature>
<reference evidence="5 6" key="1">
    <citation type="submission" date="2019-09" db="EMBL/GenBank/DDBJ databases">
        <authorList>
            <person name="Valk L.C."/>
        </authorList>
    </citation>
    <scope>NUCLEOTIDE SEQUENCE [LARGE SCALE GENOMIC DNA]</scope>
    <source>
        <strain evidence="5">GalUA</strain>
    </source>
</reference>
<evidence type="ECO:0000259" key="4">
    <source>
        <dbReference type="PROSITE" id="PS01124"/>
    </source>
</evidence>
<dbReference type="PANTHER" id="PTHR43280">
    <property type="entry name" value="ARAC-FAMILY TRANSCRIPTIONAL REGULATOR"/>
    <property type="match status" value="1"/>
</dbReference>
<evidence type="ECO:0000256" key="2">
    <source>
        <dbReference type="ARBA" id="ARBA00023125"/>
    </source>
</evidence>
<dbReference type="EMBL" id="WAGX01000004">
    <property type="protein sequence ID" value="KAB1439656.1"/>
    <property type="molecule type" value="Genomic_DNA"/>
</dbReference>
<dbReference type="RefSeq" id="WP_151142376.1">
    <property type="nucleotide sequence ID" value="NZ_WAGX01000004.1"/>
</dbReference>
<dbReference type="Pfam" id="PF12833">
    <property type="entry name" value="HTH_18"/>
    <property type="match status" value="1"/>
</dbReference>
<evidence type="ECO:0000313" key="5">
    <source>
        <dbReference type="EMBL" id="KAB1439656.1"/>
    </source>
</evidence>
<keyword evidence="3" id="KW-0804">Transcription</keyword>
<gene>
    <name evidence="5" type="ORF">F7O84_04510</name>
</gene>
<evidence type="ECO:0000256" key="1">
    <source>
        <dbReference type="ARBA" id="ARBA00023015"/>
    </source>
</evidence>
<dbReference type="InterPro" id="IPR009057">
    <property type="entry name" value="Homeodomain-like_sf"/>
</dbReference>
<dbReference type="Proteomes" id="UP000461768">
    <property type="component" value="Unassembled WGS sequence"/>
</dbReference>
<dbReference type="Gene3D" id="1.10.10.60">
    <property type="entry name" value="Homeodomain-like"/>
    <property type="match status" value="2"/>
</dbReference>
<dbReference type="SMART" id="SM00342">
    <property type="entry name" value="HTH_ARAC"/>
    <property type="match status" value="1"/>
</dbReference>
<keyword evidence="2" id="KW-0238">DNA-binding</keyword>
<dbReference type="GO" id="GO:0043565">
    <property type="term" value="F:sequence-specific DNA binding"/>
    <property type="evidence" value="ECO:0007669"/>
    <property type="project" value="InterPro"/>
</dbReference>
<dbReference type="SUPFAM" id="SSF51215">
    <property type="entry name" value="Regulatory protein AraC"/>
    <property type="match status" value="1"/>
</dbReference>
<keyword evidence="1" id="KW-0805">Transcription regulation</keyword>
<name>A0A7V7UCV8_9FIRM</name>
<reference evidence="5 6" key="2">
    <citation type="submission" date="2020-02" db="EMBL/GenBank/DDBJ databases">
        <title>Candidatus Galacturonibacter soehngenii shows hetero-acetogenic catabolism of galacturonic acid but lacks a canonical carbon monoxide dehydrogenase/acetyl-CoA synthase complex.</title>
        <authorList>
            <person name="Diender M."/>
            <person name="Stouten G.R."/>
            <person name="Petersen J.F."/>
            <person name="Nielsen P.H."/>
            <person name="Dueholm M.S."/>
            <person name="Pronk J.T."/>
            <person name="Van Loosdrecht M.C.M."/>
        </authorList>
    </citation>
    <scope>NUCLEOTIDE SEQUENCE [LARGE SCALE GENOMIC DNA]</scope>
    <source>
        <strain evidence="5">GalUA</strain>
    </source>
</reference>
<keyword evidence="6" id="KW-1185">Reference proteome</keyword>
<dbReference type="PROSITE" id="PS01124">
    <property type="entry name" value="HTH_ARAC_FAMILY_2"/>
    <property type="match status" value="1"/>
</dbReference>